<keyword evidence="8 15" id="KW-0812">Transmembrane</keyword>
<dbReference type="KEGG" id="sgr:SGR_3565"/>
<dbReference type="InterPro" id="IPR001173">
    <property type="entry name" value="Glyco_trans_2-like"/>
</dbReference>
<keyword evidence="11 15" id="KW-1133">Transmembrane helix</keyword>
<keyword evidence="10" id="KW-0735">Signal-anchor</keyword>
<comment type="subcellular location">
    <subcellularLocation>
        <location evidence="2">Endoplasmic reticulum membrane</location>
        <topology evidence="2">Single-pass membrane protein</topology>
    </subcellularLocation>
    <subcellularLocation>
        <location evidence="1">Membrane</location>
        <topology evidence="1">Multi-pass membrane protein</topology>
    </subcellularLocation>
</comment>
<evidence type="ECO:0000259" key="16">
    <source>
        <dbReference type="Pfam" id="PF00535"/>
    </source>
</evidence>
<dbReference type="Pfam" id="PF00535">
    <property type="entry name" value="Glycos_transf_2"/>
    <property type="match status" value="1"/>
</dbReference>
<dbReference type="eggNOG" id="COG1215">
    <property type="taxonomic scope" value="Bacteria"/>
</dbReference>
<organism evidence="18 19">
    <name type="scientific">Streptomyces griseus subsp. griseus (strain JCM 4626 / CBS 651.72 / NBRC 13350 / KCC S-0626 / ISP 5235)</name>
    <dbReference type="NCBI Taxonomy" id="455632"/>
    <lineage>
        <taxon>Bacteria</taxon>
        <taxon>Bacillati</taxon>
        <taxon>Actinomycetota</taxon>
        <taxon>Actinomycetes</taxon>
        <taxon>Kitasatosporales</taxon>
        <taxon>Streptomycetaceae</taxon>
        <taxon>Streptomyces</taxon>
    </lineage>
</organism>
<keyword evidence="6" id="KW-0328">Glycosyltransferase</keyword>
<protein>
    <recommendedName>
        <fullName evidence="5">dolichyl-phosphate beta-glucosyltransferase</fullName>
        <ecNumber evidence="5">2.4.1.117</ecNumber>
    </recommendedName>
</protein>
<feature type="transmembrane region" description="Helical" evidence="15">
    <location>
        <begin position="316"/>
        <end position="337"/>
    </location>
</feature>
<accession>B1VP15</accession>
<keyword evidence="12 15" id="KW-0472">Membrane</keyword>
<feature type="domain" description="Glycosyltransferase 2-like" evidence="16">
    <location>
        <begin position="55"/>
        <end position="221"/>
    </location>
</feature>
<dbReference type="CAZy" id="GT2">
    <property type="family name" value="Glycosyltransferase Family 2"/>
</dbReference>
<dbReference type="Proteomes" id="UP000001685">
    <property type="component" value="Chromosome"/>
</dbReference>
<comment type="catalytic activity">
    <reaction evidence="13">
        <text>a di-trans,poly-cis-dolichyl phosphate + UDP-alpha-D-glucose = a di-trans,poly-cis-dolichyl beta-D-glucosyl phosphate + UDP</text>
        <dbReference type="Rhea" id="RHEA:15401"/>
        <dbReference type="Rhea" id="RHEA-COMP:19498"/>
        <dbReference type="Rhea" id="RHEA-COMP:19502"/>
        <dbReference type="ChEBI" id="CHEBI:57525"/>
        <dbReference type="ChEBI" id="CHEBI:57683"/>
        <dbReference type="ChEBI" id="CHEBI:58223"/>
        <dbReference type="ChEBI" id="CHEBI:58885"/>
        <dbReference type="EC" id="2.4.1.117"/>
    </reaction>
    <physiologicalReaction direction="left-to-right" evidence="13">
        <dbReference type="Rhea" id="RHEA:15402"/>
    </physiologicalReaction>
</comment>
<dbReference type="InterPro" id="IPR007267">
    <property type="entry name" value="GtrA_DPMS_TM"/>
</dbReference>
<evidence type="ECO:0000256" key="3">
    <source>
        <dbReference type="ARBA" id="ARBA00004922"/>
    </source>
</evidence>
<feature type="compositionally biased region" description="Basic and acidic residues" evidence="14">
    <location>
        <begin position="22"/>
        <end position="35"/>
    </location>
</feature>
<name>B1VP15_STRGG</name>
<dbReference type="AlphaFoldDB" id="B1VP15"/>
<dbReference type="GO" id="GO:0000271">
    <property type="term" value="P:polysaccharide biosynthetic process"/>
    <property type="evidence" value="ECO:0007669"/>
    <property type="project" value="InterPro"/>
</dbReference>
<evidence type="ECO:0000313" key="19">
    <source>
        <dbReference type="Proteomes" id="UP000001685"/>
    </source>
</evidence>
<evidence type="ECO:0000313" key="18">
    <source>
        <dbReference type="EMBL" id="BAG20394.1"/>
    </source>
</evidence>
<evidence type="ECO:0000256" key="14">
    <source>
        <dbReference type="SAM" id="MobiDB-lite"/>
    </source>
</evidence>
<dbReference type="InterPro" id="IPR035518">
    <property type="entry name" value="DPG_synthase"/>
</dbReference>
<evidence type="ECO:0000256" key="2">
    <source>
        <dbReference type="ARBA" id="ARBA00004389"/>
    </source>
</evidence>
<gene>
    <name evidence="18" type="ordered locus">SGR_3565</name>
</gene>
<evidence type="ECO:0000256" key="13">
    <source>
        <dbReference type="ARBA" id="ARBA00045097"/>
    </source>
</evidence>
<evidence type="ECO:0000259" key="17">
    <source>
        <dbReference type="Pfam" id="PF04138"/>
    </source>
</evidence>
<dbReference type="CDD" id="cd04188">
    <property type="entry name" value="DPG_synthase"/>
    <property type="match status" value="1"/>
</dbReference>
<proteinExistence type="inferred from homology"/>
<sequence length="448" mass="47752">MTTDSSLRSGPGTTGRRSSSRHGGDGGADHRLPGREHLPARQPVATAAAVPVLDVVVPVYNEEKDLRPCVVRLHGHLARTFPYPFRITVADNASTDATPAVAAALAAELPGVRYARLEEKGRGRALRTVWSASDAPVLAYMDVDLSTDLNALLPLVAPLISGHSDLAIGSRLDRSSRVVRGPKREFVSRAYNLILRSSLAAGFSDAQCGFKAIRREVAERLLPMVEDSGWFFDTELLVLAERAGLRIHEVPVDWIDDPESSVHIVRTATEDLKGVWRVGRALAVGALPLDRLARPFGDDPRDRAVTGVERGLARQLVGFCVVGALSTLFYLALYSLFRLGVGPQLANGGALLLSAVANTAANRRLTFGVRGRSGAVRHQAQGLVVFAIGLALTSGSLAALGAASGSASHGTELAVLITANLAATVLRFLLLRAWVFPARACPEPEDVR</sequence>
<evidence type="ECO:0000256" key="15">
    <source>
        <dbReference type="SAM" id="Phobius"/>
    </source>
</evidence>
<comment type="similarity">
    <text evidence="4">Belongs to the glycosyltransferase 2 family.</text>
</comment>
<evidence type="ECO:0000256" key="12">
    <source>
        <dbReference type="ARBA" id="ARBA00023136"/>
    </source>
</evidence>
<dbReference type="SUPFAM" id="SSF53448">
    <property type="entry name" value="Nucleotide-diphospho-sugar transferases"/>
    <property type="match status" value="1"/>
</dbReference>
<evidence type="ECO:0000256" key="11">
    <source>
        <dbReference type="ARBA" id="ARBA00022989"/>
    </source>
</evidence>
<dbReference type="PANTHER" id="PTHR10859:SF91">
    <property type="entry name" value="DOLICHYL-PHOSPHATE BETA-GLUCOSYLTRANSFERASE"/>
    <property type="match status" value="1"/>
</dbReference>
<dbReference type="GO" id="GO:0016020">
    <property type="term" value="C:membrane"/>
    <property type="evidence" value="ECO:0007669"/>
    <property type="project" value="UniProtKB-SubCell"/>
</dbReference>
<evidence type="ECO:0000256" key="1">
    <source>
        <dbReference type="ARBA" id="ARBA00004141"/>
    </source>
</evidence>
<evidence type="ECO:0000256" key="4">
    <source>
        <dbReference type="ARBA" id="ARBA00006739"/>
    </source>
</evidence>
<dbReference type="HOGENOM" id="CLU_033536_3_0_11"/>
<evidence type="ECO:0000256" key="6">
    <source>
        <dbReference type="ARBA" id="ARBA00022676"/>
    </source>
</evidence>
<dbReference type="Gene3D" id="3.90.550.10">
    <property type="entry name" value="Spore Coat Polysaccharide Biosynthesis Protein SpsA, Chain A"/>
    <property type="match status" value="1"/>
</dbReference>
<keyword evidence="7 18" id="KW-0808">Transferase</keyword>
<feature type="region of interest" description="Disordered" evidence="14">
    <location>
        <begin position="1"/>
        <end position="35"/>
    </location>
</feature>
<dbReference type="GO" id="GO:0004581">
    <property type="term" value="F:dolichyl-phosphate beta-glucosyltransferase activity"/>
    <property type="evidence" value="ECO:0007669"/>
    <property type="project" value="UniProtKB-EC"/>
</dbReference>
<dbReference type="GO" id="GO:0006487">
    <property type="term" value="P:protein N-linked glycosylation"/>
    <property type="evidence" value="ECO:0007669"/>
    <property type="project" value="TreeGrafter"/>
</dbReference>
<feature type="domain" description="GtrA/DPMS transmembrane" evidence="17">
    <location>
        <begin position="319"/>
        <end position="436"/>
    </location>
</feature>
<evidence type="ECO:0000256" key="5">
    <source>
        <dbReference type="ARBA" id="ARBA00012583"/>
    </source>
</evidence>
<feature type="transmembrane region" description="Helical" evidence="15">
    <location>
        <begin position="382"/>
        <end position="401"/>
    </location>
</feature>
<dbReference type="InterPro" id="IPR029044">
    <property type="entry name" value="Nucleotide-diphossugar_trans"/>
</dbReference>
<reference evidence="19" key="1">
    <citation type="journal article" date="2008" name="J. Bacteriol.">
        <title>Genome sequence of the streptomycin-producing microorganism Streptomyces griseus IFO 13350.</title>
        <authorList>
            <person name="Ohnishi Y."/>
            <person name="Ishikawa J."/>
            <person name="Hara H."/>
            <person name="Suzuki H."/>
            <person name="Ikenoya M."/>
            <person name="Ikeda H."/>
            <person name="Yamashita A."/>
            <person name="Hattori M."/>
            <person name="Horinouchi S."/>
        </authorList>
    </citation>
    <scope>NUCLEOTIDE SEQUENCE [LARGE SCALE GENOMIC DNA]</scope>
    <source>
        <strain evidence="19">JCM 4626 / NBRC 13350</strain>
    </source>
</reference>
<evidence type="ECO:0000256" key="7">
    <source>
        <dbReference type="ARBA" id="ARBA00022679"/>
    </source>
</evidence>
<dbReference type="PANTHER" id="PTHR10859">
    <property type="entry name" value="GLYCOSYL TRANSFERASE"/>
    <property type="match status" value="1"/>
</dbReference>
<comment type="pathway">
    <text evidence="3">Protein modification; protein glycosylation.</text>
</comment>
<dbReference type="Pfam" id="PF04138">
    <property type="entry name" value="GtrA_DPMS_TM"/>
    <property type="match status" value="1"/>
</dbReference>
<keyword evidence="9" id="KW-0256">Endoplasmic reticulum</keyword>
<evidence type="ECO:0000256" key="9">
    <source>
        <dbReference type="ARBA" id="ARBA00022824"/>
    </source>
</evidence>
<dbReference type="RefSeq" id="WP_012379986.1">
    <property type="nucleotide sequence ID" value="NC_010572.1"/>
</dbReference>
<evidence type="ECO:0000256" key="8">
    <source>
        <dbReference type="ARBA" id="ARBA00022692"/>
    </source>
</evidence>
<dbReference type="FunFam" id="3.90.550.10:FF:000131">
    <property type="entry name" value="Glycosyl transferase"/>
    <property type="match status" value="1"/>
</dbReference>
<feature type="compositionally biased region" description="Low complexity" evidence="14">
    <location>
        <begin position="1"/>
        <end position="17"/>
    </location>
</feature>
<dbReference type="EMBL" id="AP009493">
    <property type="protein sequence ID" value="BAG20394.1"/>
    <property type="molecule type" value="Genomic_DNA"/>
</dbReference>
<evidence type="ECO:0000256" key="10">
    <source>
        <dbReference type="ARBA" id="ARBA00022968"/>
    </source>
</evidence>
<feature type="transmembrane region" description="Helical" evidence="15">
    <location>
        <begin position="413"/>
        <end position="430"/>
    </location>
</feature>
<dbReference type="EC" id="2.4.1.117" evidence="5"/>